<dbReference type="EMBL" id="DRIG01000029">
    <property type="protein sequence ID" value="HEC78003.1"/>
    <property type="molecule type" value="Genomic_DNA"/>
</dbReference>
<dbReference type="PROSITE" id="PS50893">
    <property type="entry name" value="ABC_TRANSPORTER_2"/>
    <property type="match status" value="1"/>
</dbReference>
<reference evidence="4" key="1">
    <citation type="journal article" date="2020" name="mSystems">
        <title>Genome- and Community-Level Interaction Insights into Carbon Utilization and Element Cycling Functions of Hydrothermarchaeota in Hydrothermal Sediment.</title>
        <authorList>
            <person name="Zhou Z."/>
            <person name="Liu Y."/>
            <person name="Xu W."/>
            <person name="Pan J."/>
            <person name="Luo Z.H."/>
            <person name="Li M."/>
        </authorList>
    </citation>
    <scope>NUCLEOTIDE SEQUENCE</scope>
    <source>
        <strain evidence="4">HyVt-388</strain>
    </source>
</reference>
<proteinExistence type="predicted"/>
<dbReference type="Proteomes" id="UP000885826">
    <property type="component" value="Unassembled WGS sequence"/>
</dbReference>
<organism evidence="4 5">
    <name type="scientific">candidate division WOR-3 bacterium</name>
    <dbReference type="NCBI Taxonomy" id="2052148"/>
    <lineage>
        <taxon>Bacteria</taxon>
        <taxon>Bacteria division WOR-3</taxon>
    </lineage>
</organism>
<dbReference type="InterPro" id="IPR003593">
    <property type="entry name" value="AAA+_ATPase"/>
</dbReference>
<dbReference type="PANTHER" id="PTHR43119">
    <property type="entry name" value="ABC TRANSPORT PROTEIN ATP-BINDING COMPONENT-RELATED"/>
    <property type="match status" value="1"/>
</dbReference>
<dbReference type="AlphaFoldDB" id="A0A9C9EKZ5"/>
<dbReference type="Gene3D" id="3.40.50.300">
    <property type="entry name" value="P-loop containing nucleotide triphosphate hydrolases"/>
    <property type="match status" value="1"/>
</dbReference>
<sequence>MIRFENLEVTFNNNTIIKNLNFDVAKGDKLLIYGKSGIGKTTIFRLLLGFEKIQKGSIYFLGKPLNEKTVWELRKKIAYVSQDLDIGGGNVFNLIRNIFSYKTNIDVPFDKERLKELLFFFRLKKDILDDDYEKLSGGEKQRIALIIAVLLNRDIFLLDEATSALDNELKKKVIEYFIGNKNWTVLAIAHDRHWLNQPGLKIIKIGD</sequence>
<dbReference type="InterPro" id="IPR003439">
    <property type="entry name" value="ABC_transporter-like_ATP-bd"/>
</dbReference>
<feature type="domain" description="ABC transporter" evidence="3">
    <location>
        <begin position="2"/>
        <end position="207"/>
    </location>
</feature>
<name>A0A9C9EKZ5_UNCW3</name>
<evidence type="ECO:0000313" key="4">
    <source>
        <dbReference type="EMBL" id="HEC78003.1"/>
    </source>
</evidence>
<dbReference type="Pfam" id="PF00005">
    <property type="entry name" value="ABC_tran"/>
    <property type="match status" value="1"/>
</dbReference>
<dbReference type="SMART" id="SM00382">
    <property type="entry name" value="AAA"/>
    <property type="match status" value="1"/>
</dbReference>
<accession>A0A9C9EKZ5</accession>
<keyword evidence="2 4" id="KW-0067">ATP-binding</keyword>
<dbReference type="GO" id="GO:0016887">
    <property type="term" value="F:ATP hydrolysis activity"/>
    <property type="evidence" value="ECO:0007669"/>
    <property type="project" value="InterPro"/>
</dbReference>
<dbReference type="InterPro" id="IPR017871">
    <property type="entry name" value="ABC_transporter-like_CS"/>
</dbReference>
<evidence type="ECO:0000313" key="5">
    <source>
        <dbReference type="Proteomes" id="UP000885826"/>
    </source>
</evidence>
<evidence type="ECO:0000256" key="2">
    <source>
        <dbReference type="ARBA" id="ARBA00022840"/>
    </source>
</evidence>
<dbReference type="PANTHER" id="PTHR43119:SF1">
    <property type="entry name" value="ABC TRANSPORTER DOMAIN-CONTAINING PROTEIN"/>
    <property type="match status" value="1"/>
</dbReference>
<gene>
    <name evidence="4" type="ORF">ENI34_02530</name>
</gene>
<evidence type="ECO:0000259" key="3">
    <source>
        <dbReference type="PROSITE" id="PS50893"/>
    </source>
</evidence>
<dbReference type="GO" id="GO:0005524">
    <property type="term" value="F:ATP binding"/>
    <property type="evidence" value="ECO:0007669"/>
    <property type="project" value="UniProtKB-KW"/>
</dbReference>
<keyword evidence="1" id="KW-0547">Nucleotide-binding</keyword>
<protein>
    <submittedName>
        <fullName evidence="4">ATP-binding cassette domain-containing protein</fullName>
    </submittedName>
</protein>
<dbReference type="CDD" id="cd03228">
    <property type="entry name" value="ABCC_MRP_Like"/>
    <property type="match status" value="1"/>
</dbReference>
<dbReference type="PROSITE" id="PS00211">
    <property type="entry name" value="ABC_TRANSPORTER_1"/>
    <property type="match status" value="1"/>
</dbReference>
<dbReference type="SUPFAM" id="SSF52540">
    <property type="entry name" value="P-loop containing nucleoside triphosphate hydrolases"/>
    <property type="match status" value="1"/>
</dbReference>
<evidence type="ECO:0000256" key="1">
    <source>
        <dbReference type="ARBA" id="ARBA00022741"/>
    </source>
</evidence>
<dbReference type="InterPro" id="IPR027417">
    <property type="entry name" value="P-loop_NTPase"/>
</dbReference>
<comment type="caution">
    <text evidence="4">The sequence shown here is derived from an EMBL/GenBank/DDBJ whole genome shotgun (WGS) entry which is preliminary data.</text>
</comment>